<evidence type="ECO:0000313" key="4">
    <source>
        <dbReference type="Proteomes" id="UP000410492"/>
    </source>
</evidence>
<sequence length="121" mass="14371">MLSEDFRWHYDYIRLAWDSGFSFDKQKQPNVDKTKICLIDIDRVIKERDVATVEQFLSIVIGYVLDTEHAEVLDTNFVKVFRMSQLAVEYLLFCKRYLDNTVVLLKRDMAKSRESTLVRLL</sequence>
<dbReference type="PANTHER" id="PTHR21502:SF3">
    <property type="entry name" value="CILIUM ASSEMBLY PROTEIN DZIP1L"/>
    <property type="match status" value="1"/>
</dbReference>
<dbReference type="InterPro" id="IPR051241">
    <property type="entry name" value="DZIP_RILPL"/>
</dbReference>
<dbReference type="GO" id="GO:0060271">
    <property type="term" value="P:cilium assembly"/>
    <property type="evidence" value="ECO:0007669"/>
    <property type="project" value="TreeGrafter"/>
</dbReference>
<organism evidence="3 4">
    <name type="scientific">Callosobruchus maculatus</name>
    <name type="common">Southern cowpea weevil</name>
    <name type="synonym">Pulse bruchid</name>
    <dbReference type="NCBI Taxonomy" id="64391"/>
    <lineage>
        <taxon>Eukaryota</taxon>
        <taxon>Metazoa</taxon>
        <taxon>Ecdysozoa</taxon>
        <taxon>Arthropoda</taxon>
        <taxon>Hexapoda</taxon>
        <taxon>Insecta</taxon>
        <taxon>Pterygota</taxon>
        <taxon>Neoptera</taxon>
        <taxon>Endopterygota</taxon>
        <taxon>Coleoptera</taxon>
        <taxon>Polyphaga</taxon>
        <taxon>Cucujiformia</taxon>
        <taxon>Chrysomeloidea</taxon>
        <taxon>Chrysomelidae</taxon>
        <taxon>Bruchinae</taxon>
        <taxon>Bruchini</taxon>
        <taxon>Callosobruchus</taxon>
    </lineage>
</organism>
<evidence type="ECO:0000259" key="2">
    <source>
        <dbReference type="Pfam" id="PF13815"/>
    </source>
</evidence>
<evidence type="ECO:0000256" key="1">
    <source>
        <dbReference type="ARBA" id="ARBA00023054"/>
    </source>
</evidence>
<dbReference type="AlphaFoldDB" id="A0A653BKH5"/>
<dbReference type="GO" id="GO:0036064">
    <property type="term" value="C:ciliary basal body"/>
    <property type="evidence" value="ECO:0007669"/>
    <property type="project" value="TreeGrafter"/>
</dbReference>
<gene>
    <name evidence="3" type="ORF">CALMAC_LOCUS1789</name>
</gene>
<accession>A0A653BKH5</accession>
<dbReference type="PANTHER" id="PTHR21502">
    <property type="entry name" value="ZINC FINGER PROTEIN DZIP1"/>
    <property type="match status" value="1"/>
</dbReference>
<dbReference type="EMBL" id="CAACVG010002122">
    <property type="protein sequence ID" value="VEN36069.1"/>
    <property type="molecule type" value="Genomic_DNA"/>
</dbReference>
<dbReference type="OrthoDB" id="515971at2759"/>
<keyword evidence="4" id="KW-1185">Reference proteome</keyword>
<dbReference type="Pfam" id="PF13815">
    <property type="entry name" value="Dzip-like_N"/>
    <property type="match status" value="1"/>
</dbReference>
<dbReference type="GO" id="GO:0005737">
    <property type="term" value="C:cytoplasm"/>
    <property type="evidence" value="ECO:0007669"/>
    <property type="project" value="UniProtKB-SubCell"/>
</dbReference>
<protein>
    <recommendedName>
        <fullName evidence="2">Cilium assembly protein DZIP1 N-terminal domain-containing protein</fullName>
    </recommendedName>
</protein>
<dbReference type="GO" id="GO:0008270">
    <property type="term" value="F:zinc ion binding"/>
    <property type="evidence" value="ECO:0007669"/>
    <property type="project" value="UniProtKB-KW"/>
</dbReference>
<proteinExistence type="predicted"/>
<keyword evidence="1" id="KW-0175">Coiled coil</keyword>
<evidence type="ECO:0000313" key="3">
    <source>
        <dbReference type="EMBL" id="VEN36069.1"/>
    </source>
</evidence>
<dbReference type="Proteomes" id="UP000410492">
    <property type="component" value="Unassembled WGS sequence"/>
</dbReference>
<name>A0A653BKH5_CALMS</name>
<feature type="domain" description="Cilium assembly protein DZIP1 N-terminal" evidence="2">
    <location>
        <begin position="21"/>
        <end position="114"/>
    </location>
</feature>
<dbReference type="InterPro" id="IPR032714">
    <property type="entry name" value="DZIP1_N"/>
</dbReference>
<reference evidence="3 4" key="1">
    <citation type="submission" date="2019-01" db="EMBL/GenBank/DDBJ databases">
        <authorList>
            <person name="Sayadi A."/>
        </authorList>
    </citation>
    <scope>NUCLEOTIDE SEQUENCE [LARGE SCALE GENOMIC DNA]</scope>
</reference>